<dbReference type="InterPro" id="IPR010516">
    <property type="entry name" value="SAP18"/>
</dbReference>
<reference evidence="5" key="1">
    <citation type="submission" date="2017-01" db="EMBL/GenBank/DDBJ databases">
        <title>Comparative genomics of anhydrobiosis in the tardigrade Hypsibius dujardini.</title>
        <authorList>
            <person name="Yoshida Y."/>
            <person name="Koutsovoulos G."/>
            <person name="Laetsch D."/>
            <person name="Stevens L."/>
            <person name="Kumar S."/>
            <person name="Horikawa D."/>
            <person name="Ishino K."/>
            <person name="Komine S."/>
            <person name="Tomita M."/>
            <person name="Blaxter M."/>
            <person name="Arakawa K."/>
        </authorList>
    </citation>
    <scope>NUCLEOTIDE SEQUENCE [LARGE SCALE GENOMIC DNA]</scope>
    <source>
        <strain evidence="5">Z151</strain>
    </source>
</reference>
<evidence type="ECO:0000256" key="3">
    <source>
        <dbReference type="SAM" id="MobiDB-lite"/>
    </source>
</evidence>
<proteinExistence type="inferred from homology"/>
<sequence>MSLGGTRLESQISLVTAPQARERRAIDREKACPTLIRVIFNVNGRHVHPGDLKKGILPKDAELHIHTWMDASLREISMLIREMLPEARRPGTRMDFDVLVPEPFGRGYRKSHLGAVFIGHKTSIDDQRTLEDVRFQVGELLDVAISGHLPPGVHRGPPPRGGGGDRDRDRGDRDRDNKRR</sequence>
<feature type="compositionally biased region" description="Basic and acidic residues" evidence="3">
    <location>
        <begin position="163"/>
        <end position="180"/>
    </location>
</feature>
<evidence type="ECO:0000256" key="1">
    <source>
        <dbReference type="ARBA" id="ARBA00009143"/>
    </source>
</evidence>
<evidence type="ECO:0000313" key="4">
    <source>
        <dbReference type="EMBL" id="OQV25193.1"/>
    </source>
</evidence>
<keyword evidence="5" id="KW-1185">Reference proteome</keyword>
<dbReference type="Gene3D" id="3.10.20.550">
    <property type="entry name" value="ASAP complex, SAP18 subunit"/>
    <property type="match status" value="1"/>
</dbReference>
<dbReference type="AlphaFoldDB" id="A0A1W0XCG8"/>
<dbReference type="Pfam" id="PF06487">
    <property type="entry name" value="SAP18"/>
    <property type="match status" value="1"/>
</dbReference>
<organism evidence="4 5">
    <name type="scientific">Hypsibius exemplaris</name>
    <name type="common">Freshwater tardigrade</name>
    <dbReference type="NCBI Taxonomy" id="2072580"/>
    <lineage>
        <taxon>Eukaryota</taxon>
        <taxon>Metazoa</taxon>
        <taxon>Ecdysozoa</taxon>
        <taxon>Tardigrada</taxon>
        <taxon>Eutardigrada</taxon>
        <taxon>Parachela</taxon>
        <taxon>Hypsibioidea</taxon>
        <taxon>Hypsibiidae</taxon>
        <taxon>Hypsibius</taxon>
    </lineage>
</organism>
<dbReference type="PANTHER" id="PTHR13082:SF0">
    <property type="entry name" value="HISTONE DEACETYLASE COMPLEX SUBUNIT SAP18"/>
    <property type="match status" value="1"/>
</dbReference>
<dbReference type="InterPro" id="IPR042534">
    <property type="entry name" value="SAP18_sf"/>
</dbReference>
<dbReference type="Proteomes" id="UP000192578">
    <property type="component" value="Unassembled WGS sequence"/>
</dbReference>
<feature type="region of interest" description="Disordered" evidence="3">
    <location>
        <begin position="147"/>
        <end position="180"/>
    </location>
</feature>
<dbReference type="GO" id="GO:0003714">
    <property type="term" value="F:transcription corepressor activity"/>
    <property type="evidence" value="ECO:0007669"/>
    <property type="project" value="TreeGrafter"/>
</dbReference>
<accession>A0A1W0XCG8</accession>
<gene>
    <name evidence="4" type="ORF">BV898_00882</name>
</gene>
<evidence type="ECO:0000256" key="2">
    <source>
        <dbReference type="ARBA" id="ARBA00030511"/>
    </source>
</evidence>
<dbReference type="GO" id="GO:0005634">
    <property type="term" value="C:nucleus"/>
    <property type="evidence" value="ECO:0007669"/>
    <property type="project" value="TreeGrafter"/>
</dbReference>
<protein>
    <recommendedName>
        <fullName evidence="2">18 kDa Sin3-associated polypeptide</fullName>
    </recommendedName>
</protein>
<dbReference type="EMBL" id="MTYJ01000003">
    <property type="protein sequence ID" value="OQV25193.1"/>
    <property type="molecule type" value="Genomic_DNA"/>
</dbReference>
<name>A0A1W0XCG8_HYPEX</name>
<dbReference type="PANTHER" id="PTHR13082">
    <property type="entry name" value="SAP18"/>
    <property type="match status" value="1"/>
</dbReference>
<comment type="similarity">
    <text evidence="1">Belongs to the SAP18 family.</text>
</comment>
<dbReference type="OrthoDB" id="440566at2759"/>
<evidence type="ECO:0000313" key="5">
    <source>
        <dbReference type="Proteomes" id="UP000192578"/>
    </source>
</evidence>
<comment type="caution">
    <text evidence="4">The sequence shown here is derived from an EMBL/GenBank/DDBJ whole genome shotgun (WGS) entry which is preliminary data.</text>
</comment>